<reference evidence="3 4" key="1">
    <citation type="submission" date="2017-09" db="EMBL/GenBank/DDBJ databases">
        <authorList>
            <person name="Ehlers B."/>
            <person name="Leendertz F.H."/>
        </authorList>
    </citation>
    <scope>NUCLEOTIDE SEQUENCE [LARGE SCALE GENOMIC DNA]</scope>
    <source>
        <strain evidence="3 4">DJ-1</strain>
    </source>
</reference>
<dbReference type="InterPro" id="IPR014144">
    <property type="entry name" value="LigD_PE_domain"/>
</dbReference>
<protein>
    <recommendedName>
        <fullName evidence="2">DNA ligase D 3'-phosphoesterase domain-containing protein</fullName>
    </recommendedName>
</protein>
<name>A0A2A3M968_PSEDL</name>
<organism evidence="3 4">
    <name type="scientific">Pseudomonas plecoglossicida</name>
    <dbReference type="NCBI Taxonomy" id="70775"/>
    <lineage>
        <taxon>Bacteria</taxon>
        <taxon>Pseudomonadati</taxon>
        <taxon>Pseudomonadota</taxon>
        <taxon>Gammaproteobacteria</taxon>
        <taxon>Pseudomonadales</taxon>
        <taxon>Pseudomonadaceae</taxon>
        <taxon>Pseudomonas</taxon>
    </lineage>
</organism>
<proteinExistence type="predicted"/>
<evidence type="ECO:0000313" key="3">
    <source>
        <dbReference type="EMBL" id="PBJ96603.1"/>
    </source>
</evidence>
<feature type="region of interest" description="Disordered" evidence="1">
    <location>
        <begin position="1"/>
        <end position="20"/>
    </location>
</feature>
<feature type="domain" description="DNA ligase D 3'-phosphoesterase" evidence="2">
    <location>
        <begin position="29"/>
        <end position="60"/>
    </location>
</feature>
<accession>A0A2A3M968</accession>
<comment type="caution">
    <text evidence="3">The sequence shown here is derived from an EMBL/GenBank/DDBJ whole genome shotgun (WGS) entry which is preliminary data.</text>
</comment>
<evidence type="ECO:0000313" key="4">
    <source>
        <dbReference type="Proteomes" id="UP000218102"/>
    </source>
</evidence>
<evidence type="ECO:0000259" key="2">
    <source>
        <dbReference type="Pfam" id="PF13298"/>
    </source>
</evidence>
<gene>
    <name evidence="3" type="ORF">CMV24_06235</name>
</gene>
<dbReference type="Pfam" id="PF13298">
    <property type="entry name" value="LigD_N"/>
    <property type="match status" value="1"/>
</dbReference>
<dbReference type="Proteomes" id="UP000218102">
    <property type="component" value="Unassembled WGS sequence"/>
</dbReference>
<dbReference type="AlphaFoldDB" id="A0A2A3M968"/>
<dbReference type="EMBL" id="NTME01000005">
    <property type="protein sequence ID" value="PBJ96603.1"/>
    <property type="molecule type" value="Genomic_DNA"/>
</dbReference>
<sequence length="69" mass="7868">MRDFDASPEPSGNRKQSSRNIQALQFCVQKHDATRLHYDFRSELDGTLKSWATVTGCPKSVVVGNWRSR</sequence>
<evidence type="ECO:0000256" key="1">
    <source>
        <dbReference type="SAM" id="MobiDB-lite"/>
    </source>
</evidence>